<dbReference type="Pfam" id="PF22591">
    <property type="entry name" value="eIF3a_PCI_TPR-like"/>
    <property type="match status" value="1"/>
</dbReference>
<proteinExistence type="inferred from homology"/>
<protein>
    <recommendedName>
        <fullName evidence="4">Eukaryotic translation initiation factor 3 subunit A</fullName>
        <shortName evidence="4">eIF3a</shortName>
    </recommendedName>
    <alternativeName>
        <fullName evidence="4">Eukaryotic translation initiation factor 3 subunit 10</fullName>
    </alternativeName>
</protein>
<dbReference type="EMBL" id="JAHBMH010000062">
    <property type="protein sequence ID" value="KAK1934734.1"/>
    <property type="molecule type" value="Genomic_DNA"/>
</dbReference>
<dbReference type="AlphaFoldDB" id="A0AAD9LGR1"/>
<comment type="function">
    <text evidence="4">RNA-binding component of the eukaryotic translation initiation factor 3 (eIF-3) complex, which is involved in protein synthesis of a specialized repertoire of mRNAs and, together with other initiation factors, stimulates binding of mRNA and methionyl-tRNAi to the 40S ribosome. The eIF-3 complex specifically targets and initiates translation of a subset of mRNAs involved in cell proliferation.</text>
</comment>
<comment type="caution">
    <text evidence="7">The sequence shown here is derived from an EMBL/GenBank/DDBJ whole genome shotgun (WGS) entry which is preliminary data.</text>
</comment>
<evidence type="ECO:0000256" key="4">
    <source>
        <dbReference type="HAMAP-Rule" id="MF_03000"/>
    </source>
</evidence>
<evidence type="ECO:0000313" key="8">
    <source>
        <dbReference type="Proteomes" id="UP001195914"/>
    </source>
</evidence>
<evidence type="ECO:0000256" key="5">
    <source>
        <dbReference type="SAM" id="MobiDB-lite"/>
    </source>
</evidence>
<dbReference type="GO" id="GO:0002188">
    <property type="term" value="P:translation reinitiation"/>
    <property type="evidence" value="ECO:0007669"/>
    <property type="project" value="TreeGrafter"/>
</dbReference>
<keyword evidence="1 4" id="KW-0963">Cytoplasm</keyword>
<evidence type="ECO:0000256" key="1">
    <source>
        <dbReference type="ARBA" id="ARBA00022490"/>
    </source>
</evidence>
<organism evidence="7 8">
    <name type="scientific">Babesia divergens</name>
    <dbReference type="NCBI Taxonomy" id="32595"/>
    <lineage>
        <taxon>Eukaryota</taxon>
        <taxon>Sar</taxon>
        <taxon>Alveolata</taxon>
        <taxon>Apicomplexa</taxon>
        <taxon>Aconoidasida</taxon>
        <taxon>Piroplasmida</taxon>
        <taxon>Babesiidae</taxon>
        <taxon>Babesia</taxon>
    </lineage>
</organism>
<dbReference type="InterPro" id="IPR054711">
    <property type="entry name" value="eIF3a_PCI_TPR-like"/>
</dbReference>
<feature type="domain" description="eIF3a PCI" evidence="6">
    <location>
        <begin position="8"/>
        <end position="423"/>
    </location>
</feature>
<keyword evidence="4" id="KW-0175">Coiled coil</keyword>
<comment type="subcellular location">
    <subcellularLocation>
        <location evidence="4">Cytoplasm</location>
    </subcellularLocation>
</comment>
<keyword evidence="2 4" id="KW-0396">Initiation factor</keyword>
<keyword evidence="4" id="KW-0694">RNA-binding</keyword>
<dbReference type="GO" id="GO:0003743">
    <property type="term" value="F:translation initiation factor activity"/>
    <property type="evidence" value="ECO:0007669"/>
    <property type="project" value="UniProtKB-UniRule"/>
</dbReference>
<evidence type="ECO:0000313" key="7">
    <source>
        <dbReference type="EMBL" id="KAK1934734.1"/>
    </source>
</evidence>
<name>A0AAD9LGR1_BABDI</name>
<sequence length="990" mass="117040">MHNFQKPENALKRAAELRAIGQNDEALQILHSAIGHRSFRIQGWDMVQEQIMLEYVALCIDQGKLRMARDGLHQYRLVAQHANVTSLGKVVVELLDHAEERLRRIKAEIAADKTTGGSLTSVKLTGELDNDYGETPEELMSYTLQLEVRNTTARTLHHVFRFLWETYKMILDIMRATPKLEKVYHDTARKAILFCKENDRVSEFKRLCDVLRAHNSFLLKVKHKPEMECMLKPELHIETRINQLVTACDMSLWREAFNTVEDLYALGIREYIAKTFQGSVAVLGQQKEKLLKWLAIFYEKLALIFWVADLQLFHAIAVLRYVMHIRMYKKKVSAEDIQYMCSKAVLAVLAVPNYNTEGTEPGEGISSMLASSYEMHKRMATLLGYNAIPTKESLHYALTVKNILPMADENTQKLYELVQKRNDVSMQLCKQTIPLFQNTAEREITSVEPSTSQQTLEIKMERPYTNPTEVKFFDKLSIYYPKIKSVVFHKALLNISQVYATMTIDFFVKTICPQDFYPWTEAEKNIVELVRRGLCRVRMDYENRILYFNASKGTGDSIASVRHHLTNLGRNLYYAMCLIDPEEDRHTEERHLQIVSMKNNIEKERMRLMQRTNEIYQRRQEHQEEMLRAEEERRKQEIQQKLLEERAEKERREEALRQMENQRKKDEKMKMKIETAQQMLEAIKKLGGNQSSKIIIKGKTLDEINVVDVMDGSVDFDDVEKAQEELKLRERQEIAKQRRAEVKRIDHFVRALREHQQELYAEWRRRIHEEDTKTLQGAQKKREAKYKEECDAMLLKKNALREVMAEKQKWVDEKMRRRQEVYDAEIEAQRKRFNAMLIQSKIQRARERRSAELRRREAEEKERRREEERIKRELEAQRKQAEEATMKQKLQEIAEKQRAKELEIQRRLDEQAGRHAEGMTRPEIKRSDSRQKPAQRDEETLWRSRSRRSDNPSQSTAPGDQDKSRRYRLFSLRPKEQAPEKENDGQSWRR</sequence>
<accession>A0AAD9LGR1</accession>
<feature type="region of interest" description="Disordered" evidence="5">
    <location>
        <begin position="844"/>
        <end position="990"/>
    </location>
</feature>
<feature type="compositionally biased region" description="Basic and acidic residues" evidence="5">
    <location>
        <begin position="973"/>
        <end position="984"/>
    </location>
</feature>
<evidence type="ECO:0000259" key="6">
    <source>
        <dbReference type="Pfam" id="PF22591"/>
    </source>
</evidence>
<feature type="compositionally biased region" description="Basic and acidic residues" evidence="5">
    <location>
        <begin position="844"/>
        <end position="950"/>
    </location>
</feature>
<keyword evidence="3 4" id="KW-0648">Protein biosynthesis</keyword>
<gene>
    <name evidence="7" type="ORF">X943_000580</name>
</gene>
<dbReference type="GO" id="GO:0043614">
    <property type="term" value="C:multi-eIF complex"/>
    <property type="evidence" value="ECO:0007669"/>
    <property type="project" value="TreeGrafter"/>
</dbReference>
<dbReference type="GO" id="GO:0001732">
    <property type="term" value="P:formation of cytoplasmic translation initiation complex"/>
    <property type="evidence" value="ECO:0007669"/>
    <property type="project" value="UniProtKB-UniRule"/>
</dbReference>
<reference evidence="7" key="2">
    <citation type="submission" date="2021-05" db="EMBL/GenBank/DDBJ databases">
        <authorList>
            <person name="Pain A."/>
        </authorList>
    </citation>
    <scope>NUCLEOTIDE SEQUENCE</scope>
    <source>
        <strain evidence="7">1802A</strain>
    </source>
</reference>
<reference evidence="7" key="1">
    <citation type="journal article" date="2014" name="Nucleic Acids Res.">
        <title>The evolutionary dynamics of variant antigen genes in Babesia reveal a history of genomic innovation underlying host-parasite interaction.</title>
        <authorList>
            <person name="Jackson A.P."/>
            <person name="Otto T.D."/>
            <person name="Darby A."/>
            <person name="Ramaprasad A."/>
            <person name="Xia D."/>
            <person name="Echaide I.E."/>
            <person name="Farber M."/>
            <person name="Gahlot S."/>
            <person name="Gamble J."/>
            <person name="Gupta D."/>
            <person name="Gupta Y."/>
            <person name="Jackson L."/>
            <person name="Malandrin L."/>
            <person name="Malas T.B."/>
            <person name="Moussa E."/>
            <person name="Nair M."/>
            <person name="Reid A.J."/>
            <person name="Sanders M."/>
            <person name="Sharma J."/>
            <person name="Tracey A."/>
            <person name="Quail M.A."/>
            <person name="Weir W."/>
            <person name="Wastling J.M."/>
            <person name="Hall N."/>
            <person name="Willadsen P."/>
            <person name="Lingelbach K."/>
            <person name="Shiels B."/>
            <person name="Tait A."/>
            <person name="Berriman M."/>
            <person name="Allred D.R."/>
            <person name="Pain A."/>
        </authorList>
    </citation>
    <scope>NUCLEOTIDE SEQUENCE</scope>
    <source>
        <strain evidence="7">1802A</strain>
    </source>
</reference>
<comment type="subunit">
    <text evidence="4">Component of the eukaryotic translation initiation factor 3 (eIF-3) complex.</text>
</comment>
<dbReference type="GO" id="GO:0071541">
    <property type="term" value="C:eukaryotic translation initiation factor 3 complex, eIF3m"/>
    <property type="evidence" value="ECO:0007669"/>
    <property type="project" value="TreeGrafter"/>
</dbReference>
<dbReference type="GO" id="GO:0016282">
    <property type="term" value="C:eukaryotic 43S preinitiation complex"/>
    <property type="evidence" value="ECO:0007669"/>
    <property type="project" value="UniProtKB-UniRule"/>
</dbReference>
<dbReference type="Gene3D" id="1.25.40.860">
    <property type="match status" value="1"/>
</dbReference>
<evidence type="ECO:0000256" key="2">
    <source>
        <dbReference type="ARBA" id="ARBA00022540"/>
    </source>
</evidence>
<dbReference type="GO" id="GO:0033290">
    <property type="term" value="C:eukaryotic 48S preinitiation complex"/>
    <property type="evidence" value="ECO:0007669"/>
    <property type="project" value="UniProtKB-UniRule"/>
</dbReference>
<evidence type="ECO:0000256" key="3">
    <source>
        <dbReference type="ARBA" id="ARBA00022917"/>
    </source>
</evidence>
<comment type="similarity">
    <text evidence="4">Belongs to the eIF-3 subunit A family.</text>
</comment>
<dbReference type="PANTHER" id="PTHR14005">
    <property type="entry name" value="EUKARYOTIC TRANSLATION INITIATION FACTOR 3, THETA SUBUNIT"/>
    <property type="match status" value="1"/>
</dbReference>
<dbReference type="InterPro" id="IPR027512">
    <property type="entry name" value="EIF3A"/>
</dbReference>
<dbReference type="GO" id="GO:0071540">
    <property type="term" value="C:eukaryotic translation initiation factor 3 complex, eIF3e"/>
    <property type="evidence" value="ECO:0007669"/>
    <property type="project" value="TreeGrafter"/>
</dbReference>
<keyword evidence="8" id="KW-1185">Reference proteome</keyword>
<dbReference type="Gene3D" id="4.10.860.10">
    <property type="entry name" value="UVR domain"/>
    <property type="match status" value="1"/>
</dbReference>
<dbReference type="PANTHER" id="PTHR14005:SF0">
    <property type="entry name" value="EUKARYOTIC TRANSLATION INITIATION FACTOR 3 SUBUNIT A"/>
    <property type="match status" value="1"/>
</dbReference>
<dbReference type="Proteomes" id="UP001195914">
    <property type="component" value="Unassembled WGS sequence"/>
</dbReference>
<dbReference type="GO" id="GO:0003729">
    <property type="term" value="F:mRNA binding"/>
    <property type="evidence" value="ECO:0007669"/>
    <property type="project" value="TreeGrafter"/>
</dbReference>
<feature type="coiled-coil region" evidence="4">
    <location>
        <begin position="612"/>
        <end position="679"/>
    </location>
</feature>
<dbReference type="HAMAP" id="MF_03000">
    <property type="entry name" value="eIF3a"/>
    <property type="match status" value="1"/>
</dbReference>